<dbReference type="SFLD" id="SFLDS00003">
    <property type="entry name" value="Haloacid_Dehalogenase"/>
    <property type="match status" value="1"/>
</dbReference>
<comment type="similarity">
    <text evidence="1">Belongs to the HAD-like hydrolase superfamily.</text>
</comment>
<dbReference type="InterPro" id="IPR036412">
    <property type="entry name" value="HAD-like_sf"/>
</dbReference>
<name>D1Z058_METPS</name>
<protein>
    <submittedName>
        <fullName evidence="2">Haloacid dehalogenase</fullName>
    </submittedName>
</protein>
<dbReference type="STRING" id="304371.MCP_2008"/>
<dbReference type="GeneID" id="8681866"/>
<dbReference type="PANTHER" id="PTHR43481:SF4">
    <property type="entry name" value="GLYCEROL-1-PHOSPHATE PHOSPHOHYDROLASE 1-RELATED"/>
    <property type="match status" value="1"/>
</dbReference>
<dbReference type="GO" id="GO:0050308">
    <property type="term" value="F:sugar-phosphatase activity"/>
    <property type="evidence" value="ECO:0007669"/>
    <property type="project" value="TreeGrafter"/>
</dbReference>
<evidence type="ECO:0000256" key="1">
    <source>
        <dbReference type="ARBA" id="ARBA00007958"/>
    </source>
</evidence>
<sequence length="234" mass="25768">MQPHCTIDARRYRAVLFDLDGVITDTMRFHYEAFHKAFERLGLDVKSLDIYTHEGMPSMKLGRALVEEYGASVSDEELKKTVDEKRELYRQMAEGNIRAYPGVPETLAMLRENGVKLALVTGSNRRSVTKVVEEAGLTGMFDAIVTGEDTERGKPFPDPYLKGMDKLGADKAYSVVVENAPMGIKAAKAAGVDYVIAVTTTLPEQYFKDADDIMPSFADLGDCLAKRIEASSGG</sequence>
<dbReference type="Proteomes" id="UP000001882">
    <property type="component" value="Chromosome"/>
</dbReference>
<keyword evidence="3" id="KW-1185">Reference proteome</keyword>
<dbReference type="InterPro" id="IPR023198">
    <property type="entry name" value="PGP-like_dom2"/>
</dbReference>
<dbReference type="RefSeq" id="WP_012900754.1">
    <property type="nucleotide sequence ID" value="NC_013665.1"/>
</dbReference>
<dbReference type="Pfam" id="PF13419">
    <property type="entry name" value="HAD_2"/>
    <property type="match status" value="1"/>
</dbReference>
<dbReference type="InterPro" id="IPR051806">
    <property type="entry name" value="HAD-like_SPP"/>
</dbReference>
<proteinExistence type="inferred from homology"/>
<gene>
    <name evidence="2" type="ordered locus">MCP_2008</name>
</gene>
<reference evidence="3" key="3">
    <citation type="journal article" date="2011" name="PLoS ONE">
        <title>Genome sequence of a mesophilic hydrogenotrophic methanogen Methanocella paludicola, the first cultivated representative of the order Methanocellales.</title>
        <authorList>
            <person name="Sakai S."/>
            <person name="Takaki Y."/>
            <person name="Shimamura S."/>
            <person name="Sekine M."/>
            <person name="Tajima T."/>
            <person name="Kosugi H."/>
            <person name="Ichikawa N."/>
            <person name="Tasumi E."/>
            <person name="Hiraki A.T."/>
            <person name="Shimizu A."/>
            <person name="Kato Y."/>
            <person name="Nishiko R."/>
            <person name="Mori K."/>
            <person name="Fujita N."/>
            <person name="Imachi H."/>
            <person name="Takai K."/>
        </authorList>
    </citation>
    <scope>NUCLEOTIDE SEQUENCE [LARGE SCALE GENOMIC DNA]</scope>
    <source>
        <strain evidence="3">DSM 17711 / JCM 13418 / NBRC 101707 / SANAE</strain>
    </source>
</reference>
<dbReference type="SUPFAM" id="SSF56784">
    <property type="entry name" value="HAD-like"/>
    <property type="match status" value="1"/>
</dbReference>
<accession>D1Z058</accession>
<dbReference type="InterPro" id="IPR041492">
    <property type="entry name" value="HAD_2"/>
</dbReference>
<organism evidence="2 3">
    <name type="scientific">Methanocella paludicola (strain DSM 17711 / JCM 13418 / NBRC 101707 / SANAE)</name>
    <dbReference type="NCBI Taxonomy" id="304371"/>
    <lineage>
        <taxon>Archaea</taxon>
        <taxon>Methanobacteriati</taxon>
        <taxon>Methanobacteriota</taxon>
        <taxon>Stenosarchaea group</taxon>
        <taxon>Methanomicrobia</taxon>
        <taxon>Methanocellales</taxon>
        <taxon>Methanocellaceae</taxon>
        <taxon>Methanocella</taxon>
    </lineage>
</organism>
<dbReference type="AlphaFoldDB" id="D1Z058"/>
<dbReference type="KEGG" id="mpd:MCP_2008"/>
<dbReference type="Gene3D" id="3.40.50.1000">
    <property type="entry name" value="HAD superfamily/HAD-like"/>
    <property type="match status" value="1"/>
</dbReference>
<dbReference type="InterPro" id="IPR023214">
    <property type="entry name" value="HAD_sf"/>
</dbReference>
<reference evidence="2 3" key="2">
    <citation type="journal article" date="2008" name="Int. J. Syst. Evol. Microbiol.">
        <title>Methanocella paludicola gen. nov., sp. nov., a methane-producing archaeon, the first isolate of the lineage 'Rice Cluster I', and proposal of the new archaeal order Methanocellales ord. nov.</title>
        <authorList>
            <person name="Sakai S."/>
            <person name="Imachi H."/>
            <person name="Hanada S."/>
            <person name="Ohashi A."/>
            <person name="Harada H."/>
            <person name="Kamagata Y."/>
        </authorList>
    </citation>
    <scope>NUCLEOTIDE SEQUENCE [LARGE SCALE GENOMIC DNA]</scope>
    <source>
        <strain evidence="3">DSM 17711 / JCM 13418 / NBRC 101707 / SANAE</strain>
    </source>
</reference>
<dbReference type="PRINTS" id="PR00413">
    <property type="entry name" value="HADHALOGNASE"/>
</dbReference>
<dbReference type="EMBL" id="AP011532">
    <property type="protein sequence ID" value="BAI62080.1"/>
    <property type="molecule type" value="Genomic_DNA"/>
</dbReference>
<evidence type="ECO:0000313" key="3">
    <source>
        <dbReference type="Proteomes" id="UP000001882"/>
    </source>
</evidence>
<dbReference type="eggNOG" id="arCOG02293">
    <property type="taxonomic scope" value="Archaea"/>
</dbReference>
<dbReference type="InterPro" id="IPR006439">
    <property type="entry name" value="HAD-SF_hydro_IA"/>
</dbReference>
<dbReference type="SFLD" id="SFLDG01135">
    <property type="entry name" value="C1.5.6:_HAD__Beta-PGM__Phospha"/>
    <property type="match status" value="1"/>
</dbReference>
<dbReference type="SFLD" id="SFLDG01129">
    <property type="entry name" value="C1.5:_HAD__Beta-PGM__Phosphata"/>
    <property type="match status" value="1"/>
</dbReference>
<evidence type="ECO:0000313" key="2">
    <source>
        <dbReference type="EMBL" id="BAI62080.1"/>
    </source>
</evidence>
<dbReference type="NCBIfam" id="TIGR01509">
    <property type="entry name" value="HAD-SF-IA-v3"/>
    <property type="match status" value="1"/>
</dbReference>
<dbReference type="CDD" id="cd07505">
    <property type="entry name" value="HAD_BPGM-like"/>
    <property type="match status" value="1"/>
</dbReference>
<dbReference type="Gene3D" id="1.10.150.240">
    <property type="entry name" value="Putative phosphatase, domain 2"/>
    <property type="match status" value="1"/>
</dbReference>
<dbReference type="InParanoid" id="D1Z058"/>
<reference evidence="2 3" key="1">
    <citation type="journal article" date="2007" name="Appl. Environ. Microbiol.">
        <title>Isolation of key methanogens for global methane emission from rice paddy fields: a novel isolate affiliated with the clone cluster rice cluster I.</title>
        <authorList>
            <person name="Sakai S."/>
            <person name="Imachi H."/>
            <person name="Sekiguchi Y."/>
            <person name="Ohashi A."/>
            <person name="Harada H."/>
            <person name="Kamagata Y."/>
        </authorList>
    </citation>
    <scope>NUCLEOTIDE SEQUENCE [LARGE SCALE GENOMIC DNA]</scope>
    <source>
        <strain evidence="3">DSM 17711 / JCM 13418 / NBRC 101707 / SANAE</strain>
    </source>
</reference>
<dbReference type="PANTHER" id="PTHR43481">
    <property type="entry name" value="FRUCTOSE-1-PHOSPHATE PHOSPHATASE"/>
    <property type="match status" value="1"/>
</dbReference>
<dbReference type="OrthoDB" id="31229at2157"/>